<dbReference type="SUPFAM" id="SSF50630">
    <property type="entry name" value="Acid proteases"/>
    <property type="match status" value="1"/>
</dbReference>
<reference evidence="9 10" key="2">
    <citation type="submission" date="2024-10" db="EMBL/GenBank/DDBJ databases">
        <authorList>
            <person name="Ryan C."/>
        </authorList>
    </citation>
    <scope>NUCLEOTIDE SEQUENCE [LARGE SCALE GENOMIC DNA]</scope>
</reference>
<feature type="active site" evidence="6">
    <location>
        <position position="315"/>
    </location>
</feature>
<dbReference type="PANTHER" id="PTHR47967:SF48">
    <property type="entry name" value="OS08G0469100 PROTEIN"/>
    <property type="match status" value="1"/>
</dbReference>
<evidence type="ECO:0000256" key="2">
    <source>
        <dbReference type="ARBA" id="ARBA00022670"/>
    </source>
</evidence>
<evidence type="ECO:0000256" key="5">
    <source>
        <dbReference type="ARBA" id="ARBA00023180"/>
    </source>
</evidence>
<dbReference type="InterPro" id="IPR021109">
    <property type="entry name" value="Peptidase_aspartic_dom_sf"/>
</dbReference>
<name>A0ABC8Z1E9_9POAL</name>
<protein>
    <recommendedName>
        <fullName evidence="8">Peptidase A1 domain-containing protein</fullName>
    </recommendedName>
</protein>
<evidence type="ECO:0000256" key="4">
    <source>
        <dbReference type="ARBA" id="ARBA00022801"/>
    </source>
</evidence>
<evidence type="ECO:0000256" key="1">
    <source>
        <dbReference type="ARBA" id="ARBA00007447"/>
    </source>
</evidence>
<dbReference type="InterPro" id="IPR034161">
    <property type="entry name" value="Pepsin-like_plant"/>
</dbReference>
<dbReference type="InterPro" id="IPR051708">
    <property type="entry name" value="Plant_Aspart_Prot_A1"/>
</dbReference>
<evidence type="ECO:0000313" key="9">
    <source>
        <dbReference type="EMBL" id="CAL4952368.1"/>
    </source>
</evidence>
<dbReference type="GO" id="GO:0004190">
    <property type="term" value="F:aspartic-type endopeptidase activity"/>
    <property type="evidence" value="ECO:0007669"/>
    <property type="project" value="UniProtKB-KW"/>
</dbReference>
<evidence type="ECO:0000256" key="3">
    <source>
        <dbReference type="ARBA" id="ARBA00022750"/>
    </source>
</evidence>
<dbReference type="InterPro" id="IPR001461">
    <property type="entry name" value="Aspartic_peptidase_A1"/>
</dbReference>
<reference evidence="10" key="1">
    <citation type="submission" date="2024-06" db="EMBL/GenBank/DDBJ databases">
        <authorList>
            <person name="Ryan C."/>
        </authorList>
    </citation>
    <scope>NUCLEOTIDE SEQUENCE [LARGE SCALE GENOMIC DNA]</scope>
</reference>
<organism evidence="9 10">
    <name type="scientific">Urochloa decumbens</name>
    <dbReference type="NCBI Taxonomy" id="240449"/>
    <lineage>
        <taxon>Eukaryota</taxon>
        <taxon>Viridiplantae</taxon>
        <taxon>Streptophyta</taxon>
        <taxon>Embryophyta</taxon>
        <taxon>Tracheophyta</taxon>
        <taxon>Spermatophyta</taxon>
        <taxon>Magnoliopsida</taxon>
        <taxon>Liliopsida</taxon>
        <taxon>Poales</taxon>
        <taxon>Poaceae</taxon>
        <taxon>PACMAD clade</taxon>
        <taxon>Panicoideae</taxon>
        <taxon>Panicodae</taxon>
        <taxon>Paniceae</taxon>
        <taxon>Melinidinae</taxon>
        <taxon>Urochloa</taxon>
    </lineage>
</organism>
<keyword evidence="7" id="KW-0732">Signal</keyword>
<dbReference type="FunFam" id="2.40.70.10:FF:000162">
    <property type="entry name" value="Aspartic proteinase nepenthesin-1"/>
    <property type="match status" value="1"/>
</dbReference>
<feature type="domain" description="Peptidase A1" evidence="8">
    <location>
        <begin position="85"/>
        <end position="433"/>
    </location>
</feature>
<dbReference type="InterPro" id="IPR033121">
    <property type="entry name" value="PEPTIDASE_A1"/>
</dbReference>
<evidence type="ECO:0000256" key="7">
    <source>
        <dbReference type="SAM" id="SignalP"/>
    </source>
</evidence>
<comment type="similarity">
    <text evidence="1">Belongs to the peptidase A1 family.</text>
</comment>
<dbReference type="CDD" id="cd05476">
    <property type="entry name" value="pepsin_A_like_plant"/>
    <property type="match status" value="1"/>
</dbReference>
<proteinExistence type="inferred from homology"/>
<keyword evidence="5" id="KW-0325">Glycoprotein</keyword>
<feature type="signal peptide" evidence="7">
    <location>
        <begin position="1"/>
        <end position="22"/>
    </location>
</feature>
<dbReference type="EMBL" id="OZ075127">
    <property type="protein sequence ID" value="CAL4952368.1"/>
    <property type="molecule type" value="Genomic_DNA"/>
</dbReference>
<dbReference type="PROSITE" id="PS51767">
    <property type="entry name" value="PEPTIDASE_A1"/>
    <property type="match status" value="1"/>
</dbReference>
<dbReference type="Gene3D" id="2.40.70.10">
    <property type="entry name" value="Acid Proteases"/>
    <property type="match status" value="2"/>
</dbReference>
<dbReference type="InterPro" id="IPR032799">
    <property type="entry name" value="TAXi_C"/>
</dbReference>
<feature type="active site" evidence="6">
    <location>
        <position position="103"/>
    </location>
</feature>
<dbReference type="GO" id="GO:0006508">
    <property type="term" value="P:proteolysis"/>
    <property type="evidence" value="ECO:0007669"/>
    <property type="project" value="UniProtKB-KW"/>
</dbReference>
<keyword evidence="10" id="KW-1185">Reference proteome</keyword>
<keyword evidence="2" id="KW-0645">Protease</keyword>
<keyword evidence="4" id="KW-0378">Hydrolase</keyword>
<dbReference type="Pfam" id="PF14543">
    <property type="entry name" value="TAXi_N"/>
    <property type="match status" value="1"/>
</dbReference>
<feature type="chain" id="PRO_5044840321" description="Peptidase A1 domain-containing protein" evidence="7">
    <location>
        <begin position="23"/>
        <end position="440"/>
    </location>
</feature>
<dbReference type="Proteomes" id="UP001497457">
    <property type="component" value="Chromosome 17b"/>
</dbReference>
<dbReference type="PRINTS" id="PR00792">
    <property type="entry name" value="PEPSIN"/>
</dbReference>
<dbReference type="PANTHER" id="PTHR47967">
    <property type="entry name" value="OS07G0603500 PROTEIN-RELATED"/>
    <property type="match status" value="1"/>
</dbReference>
<evidence type="ECO:0000259" key="8">
    <source>
        <dbReference type="PROSITE" id="PS51767"/>
    </source>
</evidence>
<keyword evidence="3" id="KW-0064">Aspartyl protease</keyword>
<sequence length="440" mass="47363">MARRAHLLLVVQLLCLAAAVTASFGSSGFRADLNHPYAGSPLSAHEVVRRSARASRARLDATLARHLGDPSAADVPLAPLTDQGYTVTVGIGTPPQPQSLVIDTGSNPIWTQCTLFHGTAAQRKPPYDPVKSSSFAFLPCSSWMCKKGEPGTTTCANKTRRCIFGYSYGSAAADGVLASETFTLGARRKVRVRMTFGCANLTGGSIIGASGIMGLGPGSMSLVSQLNISRFSYCLTPFADRKTSRLFLGAMADMERHSRIGEIQTTTILKNPNPQLGSLYYYVPMVGLSLGRRRLAVPATTLEMKQDGSGGTVLDCGSTTMHLAEPAFKELKDAVLNVLKLPVANTTVEDYELCFSLPRGMPMGAVDIPPLVLHFDGGANMTLPRSNFFQEPRAGLMCLAVVSSRFSMSIVGNVQQQEFHVLFDLHKRKFSFAPTRCDVM</sequence>
<dbReference type="InterPro" id="IPR032861">
    <property type="entry name" value="TAXi_N"/>
</dbReference>
<evidence type="ECO:0000313" key="10">
    <source>
        <dbReference type="Proteomes" id="UP001497457"/>
    </source>
</evidence>
<dbReference type="FunFam" id="2.40.70.10:FF:000033">
    <property type="entry name" value="Aspartyl protease family protein"/>
    <property type="match status" value="1"/>
</dbReference>
<dbReference type="Pfam" id="PF14541">
    <property type="entry name" value="TAXi_C"/>
    <property type="match status" value="1"/>
</dbReference>
<dbReference type="AlphaFoldDB" id="A0ABC8Z1E9"/>
<accession>A0ABC8Z1E9</accession>
<evidence type="ECO:0000256" key="6">
    <source>
        <dbReference type="PIRSR" id="PIRSR601461-1"/>
    </source>
</evidence>
<gene>
    <name evidence="9" type="ORF">URODEC1_LOCUS39472</name>
</gene>